<evidence type="ECO:0000256" key="6">
    <source>
        <dbReference type="ARBA" id="ARBA00023015"/>
    </source>
</evidence>
<dbReference type="PANTHER" id="PTHR45348">
    <property type="entry name" value="HYPOTHETICAL OXIDOREDUCTASE (EUROFUNG)"/>
    <property type="match status" value="1"/>
</dbReference>
<dbReference type="Gene3D" id="4.10.240.10">
    <property type="entry name" value="Zn(2)-C6 fungal-type DNA-binding domain"/>
    <property type="match status" value="1"/>
</dbReference>
<proteinExistence type="inferred from homology"/>
<dbReference type="RefSeq" id="XP_002583531.1">
    <property type="nucleotide sequence ID" value="XM_002583485.1"/>
</dbReference>
<dbReference type="CDD" id="cd12148">
    <property type="entry name" value="fungal_TF_MHR"/>
    <property type="match status" value="1"/>
</dbReference>
<dbReference type="AlphaFoldDB" id="C4JVA6"/>
<dbReference type="Pfam" id="PF04082">
    <property type="entry name" value="Fungal_trans"/>
    <property type="match status" value="1"/>
</dbReference>
<dbReference type="PANTHER" id="PTHR45348:SF6">
    <property type="entry name" value="TRANS-ENOYL REDUCTASE APDC"/>
    <property type="match status" value="1"/>
</dbReference>
<evidence type="ECO:0000259" key="11">
    <source>
        <dbReference type="PROSITE" id="PS50048"/>
    </source>
</evidence>
<evidence type="ECO:0000256" key="4">
    <source>
        <dbReference type="ARBA" id="ARBA00022857"/>
    </source>
</evidence>
<evidence type="ECO:0000256" key="3">
    <source>
        <dbReference type="ARBA" id="ARBA00022741"/>
    </source>
</evidence>
<dbReference type="GO" id="GO:0006351">
    <property type="term" value="P:DNA-templated transcription"/>
    <property type="evidence" value="ECO:0007669"/>
    <property type="project" value="InterPro"/>
</dbReference>
<dbReference type="CDD" id="cd08249">
    <property type="entry name" value="enoyl_reductase_like"/>
    <property type="match status" value="1"/>
</dbReference>
<keyword evidence="9" id="KW-0539">Nucleus</keyword>
<dbReference type="Gene3D" id="3.90.180.10">
    <property type="entry name" value="Medium-chain alcohol dehydrogenases, catalytic domain"/>
    <property type="match status" value="1"/>
</dbReference>
<comment type="similarity">
    <text evidence="1">Belongs to the zinc-containing alcohol dehydrogenase family.</text>
</comment>
<dbReference type="SUPFAM" id="SSF57701">
    <property type="entry name" value="Zn2/Cys6 DNA-binding domain"/>
    <property type="match status" value="1"/>
</dbReference>
<dbReference type="InterPro" id="IPR020843">
    <property type="entry name" value="ER"/>
</dbReference>
<dbReference type="GO" id="GO:0000166">
    <property type="term" value="F:nucleotide binding"/>
    <property type="evidence" value="ECO:0007669"/>
    <property type="project" value="UniProtKB-KW"/>
</dbReference>
<dbReference type="InterPro" id="IPR013154">
    <property type="entry name" value="ADH-like_N"/>
</dbReference>
<dbReference type="HOGENOM" id="CLU_270972_0_0_1"/>
<evidence type="ECO:0000256" key="9">
    <source>
        <dbReference type="ARBA" id="ARBA00023242"/>
    </source>
</evidence>
<dbReference type="InterPro" id="IPR036864">
    <property type="entry name" value="Zn2-C6_fun-type_DNA-bd_sf"/>
</dbReference>
<dbReference type="SUPFAM" id="SSF50129">
    <property type="entry name" value="GroES-like"/>
    <property type="match status" value="1"/>
</dbReference>
<dbReference type="Gene3D" id="3.40.50.720">
    <property type="entry name" value="NAD(P)-binding Rossmann-like Domain"/>
    <property type="match status" value="1"/>
</dbReference>
<dbReference type="InterPro" id="IPR001138">
    <property type="entry name" value="Zn2Cys6_DnaBD"/>
</dbReference>
<feature type="region of interest" description="Disordered" evidence="10">
    <location>
        <begin position="1132"/>
        <end position="1178"/>
    </location>
</feature>
<evidence type="ECO:0000256" key="8">
    <source>
        <dbReference type="ARBA" id="ARBA00023163"/>
    </source>
</evidence>
<evidence type="ECO:0000256" key="5">
    <source>
        <dbReference type="ARBA" id="ARBA00023002"/>
    </source>
</evidence>
<dbReference type="GeneID" id="8442605"/>
<dbReference type="Pfam" id="PF08240">
    <property type="entry name" value="ADH_N"/>
    <property type="match status" value="1"/>
</dbReference>
<name>C4JVA6_UNCRE</name>
<accession>C4JVA6</accession>
<keyword evidence="3" id="KW-0547">Nucleotide-binding</keyword>
<evidence type="ECO:0000256" key="7">
    <source>
        <dbReference type="ARBA" id="ARBA00023125"/>
    </source>
</evidence>
<dbReference type="OrthoDB" id="48317at2759"/>
<keyword evidence="13" id="KW-1185">Reference proteome</keyword>
<dbReference type="EMBL" id="CH476618">
    <property type="protein sequence ID" value="EEP81633.1"/>
    <property type="molecule type" value="Genomic_DNA"/>
</dbReference>
<dbReference type="VEuPathDB" id="FungiDB:UREG_06498"/>
<keyword evidence="2" id="KW-0479">Metal-binding</keyword>
<dbReference type="InterPro" id="IPR011032">
    <property type="entry name" value="GroES-like_sf"/>
</dbReference>
<dbReference type="PROSITE" id="PS50048">
    <property type="entry name" value="ZN2_CY6_FUNGAL_2"/>
    <property type="match status" value="1"/>
</dbReference>
<keyword evidence="7" id="KW-0238">DNA-binding</keyword>
<sequence>MSEVQTSGNWPWLMLSSPTIFLHTNSPGYGWFSAHLFMLDVECWLNILNISSSANKRLSLFPSTRTQAAPMEFPTCPRSHDIVSLPRTQRALKVLGPWKIELAESCPLPQLAEDEILVQVRCVAVNPVDVKTLDLAPNVGTTAGCEFAGDIVHVGPSVKNMRLKKGVAVFGVIQGNHFDRPDNGAWADFVAVASDLVYLLPPHFSYQEGASMGAALPTVGMALYYSWGLPLPYRQRQGFDAEIKDREIYEKGGITAAAGMDVGLAAQTGQKPSGSRPYVLVYGGSTTCGAMALQVLRLSGLAPICTCSPKNFGLVKRLGAEAAFDYRSPSCGDDIRRYTEDSLGYVLDCITDLSSMKICYAAMGRRGGKYMGLNPVPLRGHTRRDIQPDYILVYTMFGQAVTAPKPFGRPIRPKDRAFGERWYQGSQQLVDVPGTIVAHPRDEGPEGLKGVVDGLERMRSGGVSAVKLVYQLRLMSAHLQDFPSTSANAVFINISLLAIRISAARVPTSNTPNPAGSPNRQRLCRREMRAQGGQGGQSRKRRRQAVVCTECRRRKIACNRSIPCAQCIQSNSICTYYNSYYSYAGKGNAAVAQDGGSKDHPLPPSITPQPIYPLGSGLQLPPLPYSYQNDLHGAAEIGSLPATTVSAGAGVQSSCTISNPAPLSLPYDLDTTTDMVLPDVSAEEILSLNAVVGLTDRVATNAMQLAAVCSQEPSRIVFQKSRLYPQSHWMTFFQGYEPHNLFESINNTVFRGEGHPGLQKCKQLAKALKAKSGPDPQLLLRPLREFIPPKEISDRLVKLYLRTFESVLRILHIPTFEREYAQYWEAPRAADESIVLQILLVIAIGTCFCQDALSSDDVDGLPTLHDQATQWIHAAHLKLTAPYRKKHLNLRGVQTQCLLVLALLTNTNAIGGDLAWVTTSSLIQCGLAIGLHIAPSRISTTPLEAEVRRRLWSTMLELAVQAALDSGLPPVISAETLDSYEQPGANEKPADSAANGDIHTELNAMRAVEVITDPSENRRTLGRYRSDLSYDAARSMGAELTAALRKTSELIDSCNRHLVRRVSTATPRRLVTSRIILVEAGASPSTIRASRRRSVSTRKQQADQVVADAARQALDGCYNVLKARLQRLTLEKSRGPSSDLPAKHMAEANDLPSGDAEKDDGIQGLVAVPEREQASDTGQLLDDCSDVWSVSAWENEMTF</sequence>
<evidence type="ECO:0000313" key="13">
    <source>
        <dbReference type="Proteomes" id="UP000002058"/>
    </source>
</evidence>
<dbReference type="PROSITE" id="PS00463">
    <property type="entry name" value="ZN2_CY6_FUNGAL_1"/>
    <property type="match status" value="1"/>
</dbReference>
<dbReference type="GO" id="GO:0008270">
    <property type="term" value="F:zinc ion binding"/>
    <property type="evidence" value="ECO:0007669"/>
    <property type="project" value="InterPro"/>
</dbReference>
<feature type="domain" description="Zn(2)-C6 fungal-type" evidence="11">
    <location>
        <begin position="547"/>
        <end position="576"/>
    </location>
</feature>
<dbReference type="SMART" id="SM00829">
    <property type="entry name" value="PKS_ER"/>
    <property type="match status" value="1"/>
</dbReference>
<dbReference type="Proteomes" id="UP000002058">
    <property type="component" value="Unassembled WGS sequence"/>
</dbReference>
<dbReference type="InParanoid" id="C4JVA6"/>
<dbReference type="InterPro" id="IPR047122">
    <property type="entry name" value="Trans-enoyl_RdTase-like"/>
</dbReference>
<reference evidence="13" key="1">
    <citation type="journal article" date="2009" name="Genome Res.">
        <title>Comparative genomic analyses of the human fungal pathogens Coccidioides and their relatives.</title>
        <authorList>
            <person name="Sharpton T.J."/>
            <person name="Stajich J.E."/>
            <person name="Rounsley S.D."/>
            <person name="Gardner M.J."/>
            <person name="Wortman J.R."/>
            <person name="Jordar V.S."/>
            <person name="Maiti R."/>
            <person name="Kodira C.D."/>
            <person name="Neafsey D.E."/>
            <person name="Zeng Q."/>
            <person name="Hung C.-Y."/>
            <person name="McMahan C."/>
            <person name="Muszewska A."/>
            <person name="Grynberg M."/>
            <person name="Mandel M.A."/>
            <person name="Kellner E.M."/>
            <person name="Barker B.M."/>
            <person name="Galgiani J.N."/>
            <person name="Orbach M.J."/>
            <person name="Kirkland T.N."/>
            <person name="Cole G.T."/>
            <person name="Henn M.R."/>
            <person name="Birren B.W."/>
            <person name="Taylor J.W."/>
        </authorList>
    </citation>
    <scope>NUCLEOTIDE SEQUENCE [LARGE SCALE GENOMIC DNA]</scope>
    <source>
        <strain evidence="13">UAMH 1704</strain>
    </source>
</reference>
<dbReference type="CDD" id="cd00067">
    <property type="entry name" value="GAL4"/>
    <property type="match status" value="1"/>
</dbReference>
<dbReference type="InterPro" id="IPR036291">
    <property type="entry name" value="NAD(P)-bd_dom_sf"/>
</dbReference>
<dbReference type="GO" id="GO:0016651">
    <property type="term" value="F:oxidoreductase activity, acting on NAD(P)H"/>
    <property type="evidence" value="ECO:0007669"/>
    <property type="project" value="InterPro"/>
</dbReference>
<organism evidence="12 13">
    <name type="scientific">Uncinocarpus reesii (strain UAMH 1704)</name>
    <dbReference type="NCBI Taxonomy" id="336963"/>
    <lineage>
        <taxon>Eukaryota</taxon>
        <taxon>Fungi</taxon>
        <taxon>Dikarya</taxon>
        <taxon>Ascomycota</taxon>
        <taxon>Pezizomycotina</taxon>
        <taxon>Eurotiomycetes</taxon>
        <taxon>Eurotiomycetidae</taxon>
        <taxon>Onygenales</taxon>
        <taxon>Onygenaceae</taxon>
        <taxon>Uncinocarpus</taxon>
    </lineage>
</organism>
<dbReference type="GO" id="GO:0003677">
    <property type="term" value="F:DNA binding"/>
    <property type="evidence" value="ECO:0007669"/>
    <property type="project" value="UniProtKB-KW"/>
</dbReference>
<dbReference type="Pfam" id="PF00172">
    <property type="entry name" value="Zn_clus"/>
    <property type="match status" value="1"/>
</dbReference>
<keyword evidence="4" id="KW-0521">NADP</keyword>
<keyword evidence="5" id="KW-0560">Oxidoreductase</keyword>
<keyword evidence="8" id="KW-0804">Transcription</keyword>
<keyword evidence="6" id="KW-0805">Transcription regulation</keyword>
<dbReference type="InterPro" id="IPR007219">
    <property type="entry name" value="XnlR_reg_dom"/>
</dbReference>
<evidence type="ECO:0000256" key="1">
    <source>
        <dbReference type="ARBA" id="ARBA00008072"/>
    </source>
</evidence>
<evidence type="ECO:0000256" key="2">
    <source>
        <dbReference type="ARBA" id="ARBA00022723"/>
    </source>
</evidence>
<dbReference type="SUPFAM" id="SSF51735">
    <property type="entry name" value="NAD(P)-binding Rossmann-fold domains"/>
    <property type="match status" value="1"/>
</dbReference>
<dbReference type="GO" id="GO:0000981">
    <property type="term" value="F:DNA-binding transcription factor activity, RNA polymerase II-specific"/>
    <property type="evidence" value="ECO:0007669"/>
    <property type="project" value="InterPro"/>
</dbReference>
<gene>
    <name evidence="12" type="ORF">UREG_06498</name>
</gene>
<evidence type="ECO:0000256" key="10">
    <source>
        <dbReference type="SAM" id="MobiDB-lite"/>
    </source>
</evidence>
<dbReference type="SMART" id="SM00066">
    <property type="entry name" value="GAL4"/>
    <property type="match status" value="1"/>
</dbReference>
<evidence type="ECO:0000313" key="12">
    <source>
        <dbReference type="EMBL" id="EEP81633.1"/>
    </source>
</evidence>
<protein>
    <recommendedName>
        <fullName evidence="11">Zn(2)-C6 fungal-type domain-containing protein</fullName>
    </recommendedName>
</protein>
<dbReference type="eggNOG" id="KOG1198">
    <property type="taxonomic scope" value="Eukaryota"/>
</dbReference>
<dbReference type="KEGG" id="ure:UREG_06498"/>